<sequence length="202" mass="23065">MKRESEEKGNSLRKNILKVSRSMLLQEGFDRMSMRKIAASVGFSATSIYLYFKNKDDLLHALIEEGFDLLHEALSSNAVVQANNNPFEVLEALCREFVKFGMENPEYYEIMFQLHPKHMQRYPVDKYRKARRNIDLIRNTLELGQAQGLIKPHDSRLVANVILSTLHGGISLMNSGRIDAKVDKQAYVETIIHSVLAGVKLK</sequence>
<dbReference type="InterPro" id="IPR009057">
    <property type="entry name" value="Homeodomain-like_sf"/>
</dbReference>
<dbReference type="Pfam" id="PF00440">
    <property type="entry name" value="TetR_N"/>
    <property type="match status" value="1"/>
</dbReference>
<keyword evidence="7" id="KW-1185">Reference proteome</keyword>
<dbReference type="InterPro" id="IPR036271">
    <property type="entry name" value="Tet_transcr_reg_TetR-rel_C_sf"/>
</dbReference>
<dbReference type="OrthoDB" id="594604at2"/>
<keyword evidence="1" id="KW-0805">Transcription regulation</keyword>
<feature type="DNA-binding region" description="H-T-H motif" evidence="4">
    <location>
        <begin position="33"/>
        <end position="52"/>
    </location>
</feature>
<feature type="domain" description="HTH tetR-type" evidence="5">
    <location>
        <begin position="10"/>
        <end position="70"/>
    </location>
</feature>
<dbReference type="AlphaFoldDB" id="A0A345UME4"/>
<evidence type="ECO:0000313" key="6">
    <source>
        <dbReference type="EMBL" id="AXJ01646.1"/>
    </source>
</evidence>
<accession>A0A345UME4</accession>
<dbReference type="KEGG" id="cprv:CYPRO_2404"/>
<protein>
    <submittedName>
        <fullName evidence="6">Transcriptional regulator, TetR family</fullName>
    </submittedName>
</protein>
<evidence type="ECO:0000259" key="5">
    <source>
        <dbReference type="PROSITE" id="PS50977"/>
    </source>
</evidence>
<dbReference type="SUPFAM" id="SSF48498">
    <property type="entry name" value="Tetracyclin repressor-like, C-terminal domain"/>
    <property type="match status" value="1"/>
</dbReference>
<dbReference type="InterPro" id="IPR025996">
    <property type="entry name" value="MT1864/Rv1816-like_C"/>
</dbReference>
<dbReference type="PANTHER" id="PTHR30055">
    <property type="entry name" value="HTH-TYPE TRANSCRIPTIONAL REGULATOR RUTR"/>
    <property type="match status" value="1"/>
</dbReference>
<dbReference type="SUPFAM" id="SSF46689">
    <property type="entry name" value="Homeodomain-like"/>
    <property type="match status" value="1"/>
</dbReference>
<dbReference type="Gene3D" id="1.10.357.10">
    <property type="entry name" value="Tetracycline Repressor, domain 2"/>
    <property type="match status" value="1"/>
</dbReference>
<evidence type="ECO:0000256" key="1">
    <source>
        <dbReference type="ARBA" id="ARBA00023015"/>
    </source>
</evidence>
<dbReference type="PROSITE" id="PS50977">
    <property type="entry name" value="HTH_TETR_2"/>
    <property type="match status" value="1"/>
</dbReference>
<dbReference type="GO" id="GO:0003700">
    <property type="term" value="F:DNA-binding transcription factor activity"/>
    <property type="evidence" value="ECO:0007669"/>
    <property type="project" value="TreeGrafter"/>
</dbReference>
<dbReference type="InterPro" id="IPR001647">
    <property type="entry name" value="HTH_TetR"/>
</dbReference>
<name>A0A345UME4_9BACT</name>
<dbReference type="PANTHER" id="PTHR30055:SF212">
    <property type="entry name" value="TETR-FAMILY FAMILY TRANSCRIPTIONAL REGULATOR"/>
    <property type="match status" value="1"/>
</dbReference>
<dbReference type="Proteomes" id="UP000254808">
    <property type="component" value="Chromosome"/>
</dbReference>
<proteinExistence type="predicted"/>
<dbReference type="InterPro" id="IPR050109">
    <property type="entry name" value="HTH-type_TetR-like_transc_reg"/>
</dbReference>
<dbReference type="RefSeq" id="WP_114984810.1">
    <property type="nucleotide sequence ID" value="NZ_CP027806.1"/>
</dbReference>
<organism evidence="6 7">
    <name type="scientific">Cyclonatronum proteinivorum</name>
    <dbReference type="NCBI Taxonomy" id="1457365"/>
    <lineage>
        <taxon>Bacteria</taxon>
        <taxon>Pseudomonadati</taxon>
        <taxon>Balneolota</taxon>
        <taxon>Balneolia</taxon>
        <taxon>Balneolales</taxon>
        <taxon>Cyclonatronaceae</taxon>
        <taxon>Cyclonatronum</taxon>
    </lineage>
</organism>
<dbReference type="Pfam" id="PF13305">
    <property type="entry name" value="TetR_C_33"/>
    <property type="match status" value="1"/>
</dbReference>
<dbReference type="PRINTS" id="PR00455">
    <property type="entry name" value="HTHTETR"/>
</dbReference>
<keyword evidence="3" id="KW-0804">Transcription</keyword>
<evidence type="ECO:0000256" key="3">
    <source>
        <dbReference type="ARBA" id="ARBA00023163"/>
    </source>
</evidence>
<reference evidence="6 7" key="1">
    <citation type="submission" date="2018-03" db="EMBL/GenBank/DDBJ databases">
        <title>Phenotypic and genomic properties of Cyclonatronum proteinivorum gen. nov., sp. nov., a haloalkaliphilic bacteroidete from soda lakes possessing Na+-translocating rhodopsin.</title>
        <authorList>
            <person name="Toshchakov S.V."/>
            <person name="Korzhenkov A."/>
            <person name="Samarov N.I."/>
            <person name="Kublanov I.V."/>
            <person name="Muntyan M.S."/>
            <person name="Sorokin D.Y."/>
        </authorList>
    </citation>
    <scope>NUCLEOTIDE SEQUENCE [LARGE SCALE GENOMIC DNA]</scope>
    <source>
        <strain evidence="6 7">Omega</strain>
    </source>
</reference>
<dbReference type="EMBL" id="CP027806">
    <property type="protein sequence ID" value="AXJ01646.1"/>
    <property type="molecule type" value="Genomic_DNA"/>
</dbReference>
<evidence type="ECO:0000256" key="2">
    <source>
        <dbReference type="ARBA" id="ARBA00023125"/>
    </source>
</evidence>
<gene>
    <name evidence="6" type="ORF">CYPRO_2404</name>
</gene>
<evidence type="ECO:0000313" key="7">
    <source>
        <dbReference type="Proteomes" id="UP000254808"/>
    </source>
</evidence>
<dbReference type="GO" id="GO:0000976">
    <property type="term" value="F:transcription cis-regulatory region binding"/>
    <property type="evidence" value="ECO:0007669"/>
    <property type="project" value="TreeGrafter"/>
</dbReference>
<evidence type="ECO:0000256" key="4">
    <source>
        <dbReference type="PROSITE-ProRule" id="PRU00335"/>
    </source>
</evidence>
<keyword evidence="2 4" id="KW-0238">DNA-binding</keyword>